<keyword evidence="2" id="KW-0678">Repressor</keyword>
<accession>A0A420F0C7</accession>
<dbReference type="PANTHER" id="PTHR30363">
    <property type="entry name" value="HTH-TYPE TRANSCRIPTIONAL REGULATOR SRLR-RELATED"/>
    <property type="match status" value="1"/>
</dbReference>
<dbReference type="InterPro" id="IPR036388">
    <property type="entry name" value="WH-like_DNA-bd_sf"/>
</dbReference>
<dbReference type="InterPro" id="IPR036390">
    <property type="entry name" value="WH_DNA-bd_sf"/>
</dbReference>
<dbReference type="InterPro" id="IPR001034">
    <property type="entry name" value="DeoR_HTH"/>
</dbReference>
<evidence type="ECO:0000256" key="5">
    <source>
        <dbReference type="ARBA" id="ARBA00024937"/>
    </source>
</evidence>
<comment type="caution">
    <text evidence="8">The sequence shown here is derived from an EMBL/GenBank/DDBJ whole genome shotgun (WGS) entry which is preliminary data.</text>
</comment>
<evidence type="ECO:0000256" key="1">
    <source>
        <dbReference type="ARBA" id="ARBA00021390"/>
    </source>
</evidence>
<evidence type="ECO:0000256" key="6">
    <source>
        <dbReference type="SAM" id="MobiDB-lite"/>
    </source>
</evidence>
<dbReference type="SUPFAM" id="SSF46785">
    <property type="entry name" value="Winged helix' DNA-binding domain"/>
    <property type="match status" value="1"/>
</dbReference>
<sequence>MKVSARRHEIVQLVRTAGRVDAAELSRRFAVNTETIRRDLAALEAAGELRRVHGGAVPRITLAAEGRVAGRIAERRAEKLAIARAAVEEIPAFGAIFIEAGSTTGHLSRLLPDRGDLLIVTNALQTALELTDLGRSTVMTIGGRVRSESYAEVDAWALERLAHLRFDVAFVGANAVDLTWGLSTPDPSEAAVKAAILASAQKTVLMTDHTKFGLTAACRYGAVTDVDLVVTDAGVEPSTLDDLRALGVDVRTADPAEVPDPPTSSIPTTWRNS</sequence>
<dbReference type="InterPro" id="IPR014036">
    <property type="entry name" value="DeoR-like_C"/>
</dbReference>
<dbReference type="PROSITE" id="PS51000">
    <property type="entry name" value="HTH_DEOR_2"/>
    <property type="match status" value="1"/>
</dbReference>
<proteinExistence type="predicted"/>
<dbReference type="EMBL" id="RAQQ01000010">
    <property type="protein sequence ID" value="RKF26433.1"/>
    <property type="molecule type" value="Genomic_DNA"/>
</dbReference>
<gene>
    <name evidence="8" type="ORF">D7I43_15615</name>
</gene>
<dbReference type="PANTHER" id="PTHR30363:SF4">
    <property type="entry name" value="GLYCEROL-3-PHOSPHATE REGULON REPRESSOR"/>
    <property type="match status" value="1"/>
</dbReference>
<name>A0A420F0C7_9ACTN</name>
<dbReference type="Gene3D" id="3.40.50.1360">
    <property type="match status" value="1"/>
</dbReference>
<keyword evidence="3" id="KW-0805">Transcription regulation</keyword>
<dbReference type="RefSeq" id="WP_120329229.1">
    <property type="nucleotide sequence ID" value="NZ_JBFANR010000063.1"/>
</dbReference>
<protein>
    <recommendedName>
        <fullName evidence="1">Lactose phosphotransferase system repressor</fullName>
    </recommendedName>
</protein>
<feature type="domain" description="HTH deoR-type" evidence="7">
    <location>
        <begin position="3"/>
        <end position="58"/>
    </location>
</feature>
<evidence type="ECO:0000313" key="8">
    <source>
        <dbReference type="EMBL" id="RKF26433.1"/>
    </source>
</evidence>
<comment type="function">
    <text evidence="5">Repressor of the lactose catabolism operon. Galactose-6-phosphate is the inducer.</text>
</comment>
<evidence type="ECO:0000256" key="2">
    <source>
        <dbReference type="ARBA" id="ARBA00022491"/>
    </source>
</evidence>
<dbReference type="Pfam" id="PF08220">
    <property type="entry name" value="HTH_DeoR"/>
    <property type="match status" value="1"/>
</dbReference>
<dbReference type="InterPro" id="IPR050313">
    <property type="entry name" value="Carb_Metab_HTH_regulators"/>
</dbReference>
<evidence type="ECO:0000259" key="7">
    <source>
        <dbReference type="PROSITE" id="PS51000"/>
    </source>
</evidence>
<feature type="region of interest" description="Disordered" evidence="6">
    <location>
        <begin position="251"/>
        <end position="273"/>
    </location>
</feature>
<dbReference type="PRINTS" id="PR00037">
    <property type="entry name" value="HTHLACR"/>
</dbReference>
<dbReference type="SMART" id="SM01134">
    <property type="entry name" value="DeoRC"/>
    <property type="match status" value="1"/>
</dbReference>
<dbReference type="AlphaFoldDB" id="A0A420F0C7"/>
<dbReference type="Pfam" id="PF00455">
    <property type="entry name" value="DeoRC"/>
    <property type="match status" value="1"/>
</dbReference>
<dbReference type="SUPFAM" id="SSF100950">
    <property type="entry name" value="NagB/RpiA/CoA transferase-like"/>
    <property type="match status" value="1"/>
</dbReference>
<evidence type="ECO:0000313" key="9">
    <source>
        <dbReference type="Proteomes" id="UP000285744"/>
    </source>
</evidence>
<dbReference type="SMART" id="SM00420">
    <property type="entry name" value="HTH_DEOR"/>
    <property type="match status" value="1"/>
</dbReference>
<dbReference type="Gene3D" id="1.10.10.10">
    <property type="entry name" value="Winged helix-like DNA-binding domain superfamily/Winged helix DNA-binding domain"/>
    <property type="match status" value="1"/>
</dbReference>
<keyword evidence="4" id="KW-0804">Transcription</keyword>
<organism evidence="8 9">
    <name type="scientific">Micromonospora globbae</name>
    <dbReference type="NCBI Taxonomy" id="1894969"/>
    <lineage>
        <taxon>Bacteria</taxon>
        <taxon>Bacillati</taxon>
        <taxon>Actinomycetota</taxon>
        <taxon>Actinomycetes</taxon>
        <taxon>Micromonosporales</taxon>
        <taxon>Micromonosporaceae</taxon>
        <taxon>Micromonospora</taxon>
    </lineage>
</organism>
<dbReference type="GO" id="GO:0003700">
    <property type="term" value="F:DNA-binding transcription factor activity"/>
    <property type="evidence" value="ECO:0007669"/>
    <property type="project" value="InterPro"/>
</dbReference>
<dbReference type="InterPro" id="IPR037171">
    <property type="entry name" value="NagB/RpiA_transferase-like"/>
</dbReference>
<dbReference type="Proteomes" id="UP000285744">
    <property type="component" value="Unassembled WGS sequence"/>
</dbReference>
<reference evidence="8 9" key="1">
    <citation type="journal article" date="2018" name="Int. J. Syst. Evol. Microbiol.">
        <title>Micromonospora globbae sp. nov., an endophytic actinomycete isolated from roots of Globba winitii C. H. Wright.</title>
        <authorList>
            <person name="Kuncharoen N."/>
            <person name="Pittayakhajonwut P."/>
            <person name="Tanasupawat S."/>
        </authorList>
    </citation>
    <scope>NUCLEOTIDE SEQUENCE [LARGE SCALE GENOMIC DNA]</scope>
    <source>
        <strain evidence="8 9">WPS1-2</strain>
    </source>
</reference>
<evidence type="ECO:0000256" key="3">
    <source>
        <dbReference type="ARBA" id="ARBA00023015"/>
    </source>
</evidence>
<evidence type="ECO:0000256" key="4">
    <source>
        <dbReference type="ARBA" id="ARBA00023163"/>
    </source>
</evidence>